<dbReference type="RefSeq" id="WP_062176674.1">
    <property type="nucleotide sequence ID" value="NZ_BBXL01000002.1"/>
</dbReference>
<keyword evidence="1" id="KW-0175">Coiled coil</keyword>
<dbReference type="STRING" id="1346286.SAMN05444362_102123"/>
<feature type="coiled-coil region" evidence="1">
    <location>
        <begin position="274"/>
        <end position="319"/>
    </location>
</feature>
<evidence type="ECO:0000313" key="2">
    <source>
        <dbReference type="EMBL" id="SHE76091.1"/>
    </source>
</evidence>
<dbReference type="InterPro" id="IPR021979">
    <property type="entry name" value="DUF3584"/>
</dbReference>
<gene>
    <name evidence="2" type="ORF">SAMN05444362_102123</name>
</gene>
<feature type="coiled-coil region" evidence="1">
    <location>
        <begin position="352"/>
        <end position="404"/>
    </location>
</feature>
<dbReference type="Proteomes" id="UP000184480">
    <property type="component" value="Unassembled WGS sequence"/>
</dbReference>
<evidence type="ECO:0000313" key="3">
    <source>
        <dbReference type="Proteomes" id="UP000184480"/>
    </source>
</evidence>
<evidence type="ECO:0008006" key="4">
    <source>
        <dbReference type="Google" id="ProtNLM"/>
    </source>
</evidence>
<sequence length="1233" mass="145971">MRSLNKVIFIESANIRYSEVRLDGNVHLIGTQGVGKSTLLRALLFFYNANQQKLGIPIEKKRFVEFYFPYQNSFIIYELTHENGSFSVLAYKSQGRVVFRFFNSEYKQQHFIHESDGHIAESWDVVRDNLSRDRVKYTRLIDRYEEYRNIIYGNNKGLGAEFRKYALLESKQYQNIPRAIQHVFLNYKVESDFIKDTIIKSLNEEEIPIDLSTYTLHLKDFETQHNDIQIWTEKSSRGKNQIRKLADNIVEAYSTIRFIEQDFNRLSTELMCRLKENEQQQIKLNASLAKEKEKEGAIIEKQKRRLELYEERKSKLSEEKGVFVNKLKEARIKREEYERINIKNILYRAVKKDELLQEQQNLLNQKILLETNFNDIKQRYEIQIEQQKNLLEAYKNTQQEKSQQLDKNHWEYKEMLYIEYEEIFSTIRKQFEEKIQQTNQQIESKKDELSKLKNRFFEAKHLIYNEHEINSCKEKIDIADKQIQQFTNDTVRIENENSTLKTQWELKEQSAQAEVSRKKEDNQGHIQQLSEKISLVRSRIENNKDSLYGWLNREYPGWENSIGKVIDEDNVLFNSALSPQKTDFAPGNFYGIQINLDEIKKDVKTVADYENEITSFEEKIEAIKVQNHEEDKNLAEQMEVLKRKYLPRIKKNKEEIDKHKYNIEQLKRVTEKEKVELGNWQRQAAADKKARIEEVNHLIDKVTADKIVIENELVSIKNQIEKKIKGKQKEKETKIEQKYQLIETDKEKIRKSIDERKLKVEDEINSIKALQTQELEAKGADTKKITFLDEQLSAIETELKFINENTELAFNYKRDEKELFSKVGFFKTQRDSLEEKLKDEDVKNEVQQKKLVEERKDIISRIEQKKKSLSDIESDNKKFEEFQTTKAYTDHSELFYERNEKPDTDKNGIKTIDEFTSKYYERISEFNTLRECINKFNGNFSENNIFKFRVKLIEEAEYLQFAEDLREFIDEDKISEYERRVNELFANIIKQVGSETEQLLSKENAIRKVINEVNSDFVKRNNFAGVIKSIELRMIPSSNKIVQLLGEIKTFNDENVFNFGEINLFTSDEQNREENNKKAIQYLSVLNKSILEYKSGSISLSDSFELEFKVIENDNDTGWVDKLANVGSDGTDVLVKAMINIMLLNVFKEGATKNQFKDFRLHCMMDEIGKLHPNNVRGILKFANDRNIFLVNGSPQSFDALAYKYTYKLSKRRDVQVEKDITIINRIVTNNRV</sequence>
<feature type="coiled-coil region" evidence="1">
    <location>
        <begin position="599"/>
        <end position="683"/>
    </location>
</feature>
<dbReference type="AlphaFoldDB" id="A0A1M4W4A2"/>
<feature type="coiled-coil region" evidence="1">
    <location>
        <begin position="428"/>
        <end position="489"/>
    </location>
</feature>
<organism evidence="2 3">
    <name type="scientific">Dysgonomonas macrotermitis</name>
    <dbReference type="NCBI Taxonomy" id="1346286"/>
    <lineage>
        <taxon>Bacteria</taxon>
        <taxon>Pseudomonadati</taxon>
        <taxon>Bacteroidota</taxon>
        <taxon>Bacteroidia</taxon>
        <taxon>Bacteroidales</taxon>
        <taxon>Dysgonomonadaceae</taxon>
        <taxon>Dysgonomonas</taxon>
    </lineage>
</organism>
<reference evidence="3" key="1">
    <citation type="submission" date="2016-11" db="EMBL/GenBank/DDBJ databases">
        <authorList>
            <person name="Varghese N."/>
            <person name="Submissions S."/>
        </authorList>
    </citation>
    <scope>NUCLEOTIDE SEQUENCE [LARGE SCALE GENOMIC DNA]</scope>
    <source>
        <strain evidence="3">DSM 27370</strain>
    </source>
</reference>
<dbReference type="InterPro" id="IPR027417">
    <property type="entry name" value="P-loop_NTPase"/>
</dbReference>
<evidence type="ECO:0000256" key="1">
    <source>
        <dbReference type="SAM" id="Coils"/>
    </source>
</evidence>
<dbReference type="Pfam" id="PF12128">
    <property type="entry name" value="DUF3584"/>
    <property type="match status" value="1"/>
</dbReference>
<accession>A0A1M4W4A2</accession>
<proteinExistence type="predicted"/>
<protein>
    <recommendedName>
        <fullName evidence="4">DNA repair exonuclease SbcCD ATPase subunit</fullName>
    </recommendedName>
</protein>
<dbReference type="EMBL" id="FQUC01000002">
    <property type="protein sequence ID" value="SHE76091.1"/>
    <property type="molecule type" value="Genomic_DNA"/>
</dbReference>
<name>A0A1M4W4A2_9BACT</name>
<dbReference type="OrthoDB" id="9810371at2"/>
<keyword evidence="3" id="KW-1185">Reference proteome</keyword>
<dbReference type="SUPFAM" id="SSF52540">
    <property type="entry name" value="P-loop containing nucleoside triphosphate hydrolases"/>
    <property type="match status" value="1"/>
</dbReference>